<evidence type="ECO:0000259" key="3">
    <source>
        <dbReference type="Pfam" id="PF05036"/>
    </source>
</evidence>
<dbReference type="SUPFAM" id="SSF110997">
    <property type="entry name" value="Sporulation related repeat"/>
    <property type="match status" value="1"/>
</dbReference>
<evidence type="ECO:0000256" key="1">
    <source>
        <dbReference type="SAM" id="MobiDB-lite"/>
    </source>
</evidence>
<organism evidence="4 5">
    <name type="scientific">Moraxella catarrhalis</name>
    <name type="common">Branhamella catarrhalis</name>
    <dbReference type="NCBI Taxonomy" id="480"/>
    <lineage>
        <taxon>Bacteria</taxon>
        <taxon>Pseudomonadati</taxon>
        <taxon>Pseudomonadota</taxon>
        <taxon>Gammaproteobacteria</taxon>
        <taxon>Moraxellales</taxon>
        <taxon>Moraxellaceae</taxon>
        <taxon>Moraxella</taxon>
    </lineage>
</organism>
<keyword evidence="2" id="KW-1133">Transmembrane helix</keyword>
<dbReference type="GO" id="GO:0042834">
    <property type="term" value="F:peptidoglycan binding"/>
    <property type="evidence" value="ECO:0007669"/>
    <property type="project" value="InterPro"/>
</dbReference>
<feature type="compositionally biased region" description="Polar residues" evidence="1">
    <location>
        <begin position="142"/>
        <end position="161"/>
    </location>
</feature>
<feature type="transmembrane region" description="Helical" evidence="2">
    <location>
        <begin position="27"/>
        <end position="46"/>
    </location>
</feature>
<comment type="caution">
    <text evidence="4">The sequence shown here is derived from an EMBL/GenBank/DDBJ whole genome shotgun (WGS) entry which is preliminary data.</text>
</comment>
<keyword evidence="2" id="KW-0472">Membrane</keyword>
<dbReference type="Proteomes" id="UP000078446">
    <property type="component" value="Unassembled WGS sequence"/>
</dbReference>
<dbReference type="InterPro" id="IPR036680">
    <property type="entry name" value="SPOR-like_sf"/>
</dbReference>
<evidence type="ECO:0000256" key="2">
    <source>
        <dbReference type="SAM" id="Phobius"/>
    </source>
</evidence>
<dbReference type="InterPro" id="IPR007730">
    <property type="entry name" value="SPOR-like_dom"/>
</dbReference>
<keyword evidence="2" id="KW-0812">Transmembrane</keyword>
<feature type="region of interest" description="Disordered" evidence="1">
    <location>
        <begin position="133"/>
        <end position="161"/>
    </location>
</feature>
<proteinExistence type="predicted"/>
<evidence type="ECO:0000313" key="5">
    <source>
        <dbReference type="Proteomes" id="UP000078446"/>
    </source>
</evidence>
<name>A0A7Z0UWX1_MORCA</name>
<dbReference type="Pfam" id="PF05036">
    <property type="entry name" value="SPOR"/>
    <property type="match status" value="1"/>
</dbReference>
<evidence type="ECO:0000313" key="4">
    <source>
        <dbReference type="EMBL" id="OAU99402.1"/>
    </source>
</evidence>
<reference evidence="4 5" key="1">
    <citation type="journal article" date="2016" name="Genome Biol. Evol.">
        <title>Comparative Genomic Analyses of the Moraxella catarrhalis Serosensitive and Seroresistant Lineages Demonstrate Their Independent Evolution.</title>
        <authorList>
            <person name="Earl J.P."/>
            <person name="de Vries S.P."/>
            <person name="Ahmed A."/>
            <person name="Powell E."/>
            <person name="Schultz M.P."/>
            <person name="Hermans P.W."/>
            <person name="Hill D.J."/>
            <person name="Zhou Z."/>
            <person name="Constantinidou C.I."/>
            <person name="Hu F.Z."/>
            <person name="Bootsma H.J."/>
            <person name="Ehrlich G.D."/>
        </authorList>
    </citation>
    <scope>NUCLEOTIDE SEQUENCE [LARGE SCALE GENOMIC DNA]</scope>
    <source>
        <strain evidence="4 5">Z7574</strain>
    </source>
</reference>
<dbReference type="Gene3D" id="3.30.70.1070">
    <property type="entry name" value="Sporulation related repeat"/>
    <property type="match status" value="1"/>
</dbReference>
<accession>A0A7Z0UWX1</accession>
<gene>
    <name evidence="4" type="ORF">AO382_2047</name>
</gene>
<feature type="domain" description="SPOR" evidence="3">
    <location>
        <begin position="162"/>
        <end position="233"/>
    </location>
</feature>
<dbReference type="EMBL" id="LXHE01000022">
    <property type="protein sequence ID" value="OAU99402.1"/>
    <property type="molecule type" value="Genomic_DNA"/>
</dbReference>
<sequence>MAQKPQKQPSAVYKDEVHNQSLGLSSLLWIVVGLLVAAMLAVFLYVSPLFDGFGQRVDPEPEATVEPITANEPDIEFEFYEVLPEQKFQSIPEGVSIQDREDNILPKPSTDVVINHSAKADTSQPASISIVEENTADDEPSNPLTTNDPTQTGETAPSNRQSQYILQIKSYEKAEDADLKRAEVLMAGVDAIVVRQDAKNGYVYQVISTPMTQKEASAASVRLRNNGIDALLIEQRPTPK</sequence>
<protein>
    <recommendedName>
        <fullName evidence="3">SPOR domain-containing protein</fullName>
    </recommendedName>
</protein>
<dbReference type="AlphaFoldDB" id="A0A7Z0UWX1"/>
<dbReference type="RefSeq" id="WP_064620399.1">
    <property type="nucleotide sequence ID" value="NZ_LXHE01000022.1"/>
</dbReference>